<feature type="domain" description="Glycosyltransferase 2-like" evidence="1">
    <location>
        <begin position="3"/>
        <end position="154"/>
    </location>
</feature>
<evidence type="ECO:0000313" key="3">
    <source>
        <dbReference type="Proteomes" id="UP000198379"/>
    </source>
</evidence>
<proteinExistence type="predicted"/>
<reference evidence="2 3" key="1">
    <citation type="submission" date="2017-06" db="EMBL/GenBank/DDBJ databases">
        <authorList>
            <person name="Kim H.J."/>
            <person name="Triplett B.A."/>
        </authorList>
    </citation>
    <scope>NUCLEOTIDE SEQUENCE [LARGE SCALE GENOMIC DNA]</scope>
    <source>
        <strain evidence="2 3">DSM 25597</strain>
    </source>
</reference>
<evidence type="ECO:0000313" key="2">
    <source>
        <dbReference type="EMBL" id="SNR82178.1"/>
    </source>
</evidence>
<dbReference type="PANTHER" id="PTHR22916">
    <property type="entry name" value="GLYCOSYLTRANSFERASE"/>
    <property type="match status" value="1"/>
</dbReference>
<dbReference type="Gene3D" id="3.90.550.10">
    <property type="entry name" value="Spore Coat Polysaccharide Biosynthesis Protein SpsA, Chain A"/>
    <property type="match status" value="1"/>
</dbReference>
<keyword evidence="2" id="KW-0808">Transferase</keyword>
<dbReference type="Proteomes" id="UP000198379">
    <property type="component" value="Unassembled WGS sequence"/>
</dbReference>
<dbReference type="InterPro" id="IPR001173">
    <property type="entry name" value="Glyco_trans_2-like"/>
</dbReference>
<dbReference type="OrthoDB" id="761861at2"/>
<dbReference type="Pfam" id="PF00535">
    <property type="entry name" value="Glycos_transf_2"/>
    <property type="match status" value="1"/>
</dbReference>
<dbReference type="RefSeq" id="WP_089371522.1">
    <property type="nucleotide sequence ID" value="NZ_BMEP01000001.1"/>
</dbReference>
<dbReference type="EMBL" id="FZNY01000003">
    <property type="protein sequence ID" value="SNR82178.1"/>
    <property type="molecule type" value="Genomic_DNA"/>
</dbReference>
<dbReference type="SUPFAM" id="SSF53448">
    <property type="entry name" value="Nucleotide-diphospho-sugar transferases"/>
    <property type="match status" value="1"/>
</dbReference>
<keyword evidence="3" id="KW-1185">Reference proteome</keyword>
<gene>
    <name evidence="2" type="ORF">SAMN06265376_103195</name>
</gene>
<accession>A0A238ZGQ3</accession>
<organism evidence="2 3">
    <name type="scientific">Dokdonia pacifica</name>
    <dbReference type="NCBI Taxonomy" id="1627892"/>
    <lineage>
        <taxon>Bacteria</taxon>
        <taxon>Pseudomonadati</taxon>
        <taxon>Bacteroidota</taxon>
        <taxon>Flavobacteriia</taxon>
        <taxon>Flavobacteriales</taxon>
        <taxon>Flavobacteriaceae</taxon>
        <taxon>Dokdonia</taxon>
    </lineage>
</organism>
<name>A0A238ZGQ3_9FLAO</name>
<dbReference type="AlphaFoldDB" id="A0A238ZGQ3"/>
<dbReference type="PANTHER" id="PTHR22916:SF71">
    <property type="entry name" value="GLYCOSYL TRANSFERASE"/>
    <property type="match status" value="1"/>
</dbReference>
<sequence length="295" mass="34485">MLSILVPTYNYNIYPLIATIHEQLEAIAIPFEIIVSDDQSSLYTEENKEVNVFSHTKYLFQKQNLGRTKNREVLATTATYDWLLFLDADVVPATSSFIQNYIDELQQDIDVIYGGVSYQEKSPDSSTYLRWYYGKHRESQSIKKRLQQPCFIISQNLLIKKDFFLKANVSTENRYGLDNLFSHQLKVLNARIKHINNPIIHLGLEENTVFLKKTIEAVETTVYYEQKELMECTLSNLQKSYCLLEKRKITGLFLRLVTPFKKRIEKKLLSSSPSLFLFDIYKLHHYASLKKRVDA</sequence>
<dbReference type="CDD" id="cd00761">
    <property type="entry name" value="Glyco_tranf_GTA_type"/>
    <property type="match status" value="1"/>
</dbReference>
<dbReference type="GO" id="GO:0016758">
    <property type="term" value="F:hexosyltransferase activity"/>
    <property type="evidence" value="ECO:0007669"/>
    <property type="project" value="UniProtKB-ARBA"/>
</dbReference>
<protein>
    <submittedName>
        <fullName evidence="2">Glycosyltransferase, GT2 family</fullName>
    </submittedName>
</protein>
<dbReference type="InterPro" id="IPR029044">
    <property type="entry name" value="Nucleotide-diphossugar_trans"/>
</dbReference>
<evidence type="ECO:0000259" key="1">
    <source>
        <dbReference type="Pfam" id="PF00535"/>
    </source>
</evidence>